<evidence type="ECO:0000313" key="2">
    <source>
        <dbReference type="Proteomes" id="UP000442707"/>
    </source>
</evidence>
<reference evidence="1 2" key="1">
    <citation type="submission" date="2019-09" db="EMBL/GenBank/DDBJ databases">
        <title>Screening of Novel Bioactive Compounds from Soil-Associated.</title>
        <authorList>
            <person name="Zhao S."/>
        </authorList>
    </citation>
    <scope>NUCLEOTIDE SEQUENCE [LARGE SCALE GENOMIC DNA]</scope>
    <source>
        <strain evidence="1 2">HIT-DPA4</strain>
    </source>
</reference>
<sequence length="488" mass="50173">MAISYVGVGALSQAATSITPAYPGGTAAGQLAALQVVSGHPDDSVPSTPSGWTLAGSFSGGGGTFGSGTGPRRLTYFTRVLLGSDATPTTTLPTGTGSVIAGRILAFSRSAGTGWRWASTFGEDTSSGTSFSAACSQALTWAANDFQLIGYALPVSTASLTSEAITATGITFGSVTERADDQITSGNAGRLGAATCTVSSGSGTQAPTVTATLAASSIGVAGVLRLREASAAISATAQTVSPPRNLVSVTGMLAENIVAATVYRLVGTARTAVRAASEVNVTSQDALLRVDAEQPFGTAVSYTAELEDANGVVWTVTTASSITSTVTADVISDAIRGVGASVRIASWPEKRRDRDATQFNVGGRIVVVSRPRSSPTATVLVRTETAEAGDALQDVLDEATEGVVLIRKQTTMVGVDSYLVVLSDSEDRNWYDAVRRWSLDTVETEPWPDVLEAAGFTLQDISDNYTSLQDIADDNATLLALALRDFGV</sequence>
<accession>A0A6H9UZJ8</accession>
<keyword evidence="2" id="KW-1185">Reference proteome</keyword>
<proteinExistence type="predicted"/>
<name>A0A6H9UZJ8_9ACTN</name>
<dbReference type="EMBL" id="VZRB01000008">
    <property type="protein sequence ID" value="KAB1146834.1"/>
    <property type="molecule type" value="Genomic_DNA"/>
</dbReference>
<dbReference type="Proteomes" id="UP000442707">
    <property type="component" value="Unassembled WGS sequence"/>
</dbReference>
<comment type="caution">
    <text evidence="1">The sequence shown here is derived from an EMBL/GenBank/DDBJ whole genome shotgun (WGS) entry which is preliminary data.</text>
</comment>
<dbReference type="AlphaFoldDB" id="A0A6H9UZJ8"/>
<dbReference type="RefSeq" id="WP_150948608.1">
    <property type="nucleotide sequence ID" value="NZ_VZRB01000008.1"/>
</dbReference>
<protein>
    <submittedName>
        <fullName evidence="1">Uncharacterized protein</fullName>
    </submittedName>
</protein>
<organism evidence="1 2">
    <name type="scientific">Streptomyces luteolifulvus</name>
    <dbReference type="NCBI Taxonomy" id="2615112"/>
    <lineage>
        <taxon>Bacteria</taxon>
        <taxon>Bacillati</taxon>
        <taxon>Actinomycetota</taxon>
        <taxon>Actinomycetes</taxon>
        <taxon>Kitasatosporales</taxon>
        <taxon>Streptomycetaceae</taxon>
        <taxon>Streptomyces</taxon>
    </lineage>
</organism>
<gene>
    <name evidence="1" type="ORF">F7R91_14760</name>
</gene>
<evidence type="ECO:0000313" key="1">
    <source>
        <dbReference type="EMBL" id="KAB1146834.1"/>
    </source>
</evidence>